<evidence type="ECO:0000256" key="10">
    <source>
        <dbReference type="SAM" id="MobiDB-lite"/>
    </source>
</evidence>
<comment type="similarity">
    <text evidence="9">Belongs to the class-I aminoacyl-tRNA synthetase family.</text>
</comment>
<feature type="compositionally biased region" description="Low complexity" evidence="10">
    <location>
        <begin position="415"/>
        <end position="428"/>
    </location>
</feature>
<dbReference type="Gene3D" id="3.40.50.620">
    <property type="entry name" value="HUPs"/>
    <property type="match status" value="1"/>
</dbReference>
<keyword evidence="5 9" id="KW-0648">Protein biosynthesis</keyword>
<evidence type="ECO:0000313" key="11">
    <source>
        <dbReference type="EMBL" id="CAL1702785.1"/>
    </source>
</evidence>
<evidence type="ECO:0000256" key="9">
    <source>
        <dbReference type="RuleBase" id="RU361234"/>
    </source>
</evidence>
<evidence type="ECO:0000313" key="12">
    <source>
        <dbReference type="Proteomes" id="UP001497453"/>
    </source>
</evidence>
<dbReference type="CDD" id="cd00805">
    <property type="entry name" value="TyrRS_core"/>
    <property type="match status" value="1"/>
</dbReference>
<keyword evidence="6 9" id="KW-0030">Aminoacyl-tRNA synthetase</keyword>
<sequence length="450" mass="49518">MTTDADAKYELITRRLQEVLGGDSIKAILAEDRSPKCYWGTAPTGRPHIGYFVPLTKIADFLRAGVEVTILLADVHAFLDNLKAPLELVGYRTKYYQFVLLAVFRSLGIPTTKLKFIEGSSFQLTKEYSLDNYRLAAIVTEHDAKKAGAEVVKQVESPLLSGLLYPGLQALDEHYLGCDFQFGGADQRKIFTFAELYLPRLGYAKRAHLMNPMVPGLSGGKMSASDPNSKIDFLDPPAVIRKKIKSAFCEEGNKNDNGVLAFVNSVLMPISQLRIERLKGQTGADEEEGKDATGDQAPFVSEGAPEGTVFSIYRKEEFGGSLHYKNFEEVENDFVEKKLHPKDLKSAVADGIVKLLEPIQKAFEENEEWKSVEKLAYVDPNAKPKKKKEKVYHPPPPGKGKNVKQQEKADENGSAAPTTADAATTATPAEPPRNDVVPAAVEVIKAESQS</sequence>
<keyword evidence="2 9" id="KW-0436">Ligase</keyword>
<evidence type="ECO:0000256" key="4">
    <source>
        <dbReference type="ARBA" id="ARBA00022840"/>
    </source>
</evidence>
<dbReference type="Pfam" id="PF00579">
    <property type="entry name" value="tRNA-synt_1b"/>
    <property type="match status" value="1"/>
</dbReference>
<dbReference type="InterPro" id="IPR002305">
    <property type="entry name" value="aa-tRNA-synth_Ic"/>
</dbReference>
<comment type="catalytic activity">
    <reaction evidence="8 9">
        <text>tRNA(Tyr) + L-tyrosine + ATP = L-tyrosyl-tRNA(Tyr) + AMP + diphosphate + H(+)</text>
        <dbReference type="Rhea" id="RHEA:10220"/>
        <dbReference type="Rhea" id="RHEA-COMP:9706"/>
        <dbReference type="Rhea" id="RHEA-COMP:9707"/>
        <dbReference type="ChEBI" id="CHEBI:15378"/>
        <dbReference type="ChEBI" id="CHEBI:30616"/>
        <dbReference type="ChEBI" id="CHEBI:33019"/>
        <dbReference type="ChEBI" id="CHEBI:58315"/>
        <dbReference type="ChEBI" id="CHEBI:78442"/>
        <dbReference type="ChEBI" id="CHEBI:78536"/>
        <dbReference type="ChEBI" id="CHEBI:456215"/>
        <dbReference type="EC" id="6.1.1.1"/>
    </reaction>
</comment>
<evidence type="ECO:0000256" key="2">
    <source>
        <dbReference type="ARBA" id="ARBA00022598"/>
    </source>
</evidence>
<dbReference type="InterPro" id="IPR014729">
    <property type="entry name" value="Rossmann-like_a/b/a_fold"/>
</dbReference>
<evidence type="ECO:0000256" key="5">
    <source>
        <dbReference type="ARBA" id="ARBA00022917"/>
    </source>
</evidence>
<gene>
    <name evidence="11" type="ORF">GFSPODELE1_LOCUS4223</name>
</gene>
<reference evidence="12" key="1">
    <citation type="submission" date="2024-04" db="EMBL/GenBank/DDBJ databases">
        <authorList>
            <person name="Shaw F."/>
            <person name="Minotto A."/>
        </authorList>
    </citation>
    <scope>NUCLEOTIDE SEQUENCE [LARGE SCALE GENOMIC DNA]</scope>
</reference>
<dbReference type="Gene3D" id="1.10.240.10">
    <property type="entry name" value="Tyrosyl-Transfer RNA Synthetase"/>
    <property type="match status" value="1"/>
</dbReference>
<proteinExistence type="inferred from homology"/>
<dbReference type="InterPro" id="IPR023617">
    <property type="entry name" value="Tyr-tRNA-ligase_arc/euk-type"/>
</dbReference>
<name>A0ABP1D4G9_9APHY</name>
<dbReference type="NCBIfam" id="TIGR00234">
    <property type="entry name" value="tyrS"/>
    <property type="match status" value="1"/>
</dbReference>
<keyword evidence="12" id="KW-1185">Reference proteome</keyword>
<evidence type="ECO:0000256" key="7">
    <source>
        <dbReference type="ARBA" id="ARBA00033323"/>
    </source>
</evidence>
<dbReference type="EMBL" id="OZ037945">
    <property type="protein sequence ID" value="CAL1702785.1"/>
    <property type="molecule type" value="Genomic_DNA"/>
</dbReference>
<evidence type="ECO:0000256" key="8">
    <source>
        <dbReference type="ARBA" id="ARBA00048248"/>
    </source>
</evidence>
<protein>
    <recommendedName>
        <fullName evidence="1 9">Tyrosine--tRNA ligase</fullName>
        <ecNumber evidence="1 9">6.1.1.1</ecNumber>
    </recommendedName>
    <alternativeName>
        <fullName evidence="7 9">Tyrosyl-tRNA synthetase</fullName>
    </alternativeName>
</protein>
<evidence type="ECO:0000256" key="3">
    <source>
        <dbReference type="ARBA" id="ARBA00022741"/>
    </source>
</evidence>
<accession>A0ABP1D4G9</accession>
<evidence type="ECO:0000256" key="1">
    <source>
        <dbReference type="ARBA" id="ARBA00013160"/>
    </source>
</evidence>
<dbReference type="PANTHER" id="PTHR46264:SF4">
    <property type="entry name" value="TYROSINE--TRNA LIGASE, CYTOPLASMIC"/>
    <property type="match status" value="1"/>
</dbReference>
<dbReference type="InterPro" id="IPR002307">
    <property type="entry name" value="Tyr-tRNA-ligase"/>
</dbReference>
<feature type="region of interest" description="Disordered" evidence="10">
    <location>
        <begin position="377"/>
        <end position="450"/>
    </location>
</feature>
<dbReference type="PANTHER" id="PTHR46264">
    <property type="entry name" value="TYROSINE-TRNA LIGASE"/>
    <property type="match status" value="1"/>
</dbReference>
<dbReference type="PRINTS" id="PR01040">
    <property type="entry name" value="TRNASYNTHTYR"/>
</dbReference>
<dbReference type="EC" id="6.1.1.1" evidence="1 9"/>
<keyword evidence="3 9" id="KW-0547">Nucleotide-binding</keyword>
<evidence type="ECO:0000256" key="6">
    <source>
        <dbReference type="ARBA" id="ARBA00023146"/>
    </source>
</evidence>
<dbReference type="SUPFAM" id="SSF52374">
    <property type="entry name" value="Nucleotidylyl transferase"/>
    <property type="match status" value="1"/>
</dbReference>
<dbReference type="Proteomes" id="UP001497453">
    <property type="component" value="Chromosome 2"/>
</dbReference>
<dbReference type="PIRSF" id="PIRSF006588">
    <property type="entry name" value="TyrRS_arch_euk"/>
    <property type="match status" value="1"/>
</dbReference>
<keyword evidence="4 9" id="KW-0067">ATP-binding</keyword>
<organism evidence="11 12">
    <name type="scientific">Somion occarium</name>
    <dbReference type="NCBI Taxonomy" id="3059160"/>
    <lineage>
        <taxon>Eukaryota</taxon>
        <taxon>Fungi</taxon>
        <taxon>Dikarya</taxon>
        <taxon>Basidiomycota</taxon>
        <taxon>Agaricomycotina</taxon>
        <taxon>Agaricomycetes</taxon>
        <taxon>Polyporales</taxon>
        <taxon>Cerrenaceae</taxon>
        <taxon>Somion</taxon>
    </lineage>
</organism>
<dbReference type="InterPro" id="IPR050489">
    <property type="entry name" value="Tyr-tRNA_synthase"/>
</dbReference>